<dbReference type="EMBL" id="JANFFA010000002">
    <property type="protein sequence ID" value="MDQ2094137.1"/>
    <property type="molecule type" value="Genomic_DNA"/>
</dbReference>
<evidence type="ECO:0000259" key="9">
    <source>
        <dbReference type="Pfam" id="PF16916"/>
    </source>
</evidence>
<evidence type="ECO:0000256" key="4">
    <source>
        <dbReference type="ARBA" id="ARBA00022692"/>
    </source>
</evidence>
<evidence type="ECO:0000313" key="10">
    <source>
        <dbReference type="EMBL" id="MDQ2094137.1"/>
    </source>
</evidence>
<comment type="similarity">
    <text evidence="2">Belongs to the cation diffusion facilitator (CDF) transporter (TC 2.A.4) family.</text>
</comment>
<keyword evidence="6 7" id="KW-0472">Membrane</keyword>
<feature type="transmembrane region" description="Helical" evidence="7">
    <location>
        <begin position="42"/>
        <end position="61"/>
    </location>
</feature>
<accession>A0AAJ1UDR6</accession>
<dbReference type="PANTHER" id="PTHR43840:SF15">
    <property type="entry name" value="MITOCHONDRIAL METAL TRANSPORTER 1-RELATED"/>
    <property type="match status" value="1"/>
</dbReference>
<evidence type="ECO:0000259" key="8">
    <source>
        <dbReference type="Pfam" id="PF01545"/>
    </source>
</evidence>
<dbReference type="NCBIfam" id="TIGR01297">
    <property type="entry name" value="CDF"/>
    <property type="match status" value="1"/>
</dbReference>
<dbReference type="GO" id="GO:0015341">
    <property type="term" value="F:zinc efflux antiporter activity"/>
    <property type="evidence" value="ECO:0007669"/>
    <property type="project" value="TreeGrafter"/>
</dbReference>
<feature type="transmembrane region" description="Helical" evidence="7">
    <location>
        <begin position="149"/>
        <end position="171"/>
    </location>
</feature>
<feature type="domain" description="Cation efflux protein cytoplasmic" evidence="9">
    <location>
        <begin position="209"/>
        <end position="283"/>
    </location>
</feature>
<comment type="subcellular location">
    <subcellularLocation>
        <location evidence="1">Membrane</location>
        <topology evidence="1">Multi-pass membrane protein</topology>
    </subcellularLocation>
</comment>
<evidence type="ECO:0000256" key="6">
    <source>
        <dbReference type="ARBA" id="ARBA00023136"/>
    </source>
</evidence>
<evidence type="ECO:0000313" key="11">
    <source>
        <dbReference type="Proteomes" id="UP001227162"/>
    </source>
</evidence>
<dbReference type="InterPro" id="IPR036837">
    <property type="entry name" value="Cation_efflux_CTD_sf"/>
</dbReference>
<gene>
    <name evidence="10" type="ORF">NOI20_08450</name>
</gene>
<dbReference type="PANTHER" id="PTHR43840">
    <property type="entry name" value="MITOCHONDRIAL METAL TRANSPORTER 1-RELATED"/>
    <property type="match status" value="1"/>
</dbReference>
<proteinExistence type="inferred from homology"/>
<dbReference type="GO" id="GO:0015086">
    <property type="term" value="F:cadmium ion transmembrane transporter activity"/>
    <property type="evidence" value="ECO:0007669"/>
    <property type="project" value="TreeGrafter"/>
</dbReference>
<dbReference type="RefSeq" id="WP_317625752.1">
    <property type="nucleotide sequence ID" value="NZ_JANFFA010000002.1"/>
</dbReference>
<evidence type="ECO:0000256" key="2">
    <source>
        <dbReference type="ARBA" id="ARBA00008114"/>
    </source>
</evidence>
<dbReference type="GO" id="GO:0005886">
    <property type="term" value="C:plasma membrane"/>
    <property type="evidence" value="ECO:0007669"/>
    <property type="project" value="TreeGrafter"/>
</dbReference>
<feature type="transmembrane region" description="Helical" evidence="7">
    <location>
        <begin position="105"/>
        <end position="129"/>
    </location>
</feature>
<dbReference type="AlphaFoldDB" id="A0AAJ1UDR6"/>
<feature type="transmembrane region" description="Helical" evidence="7">
    <location>
        <begin position="73"/>
        <end position="93"/>
    </location>
</feature>
<comment type="caution">
    <text evidence="10">The sequence shown here is derived from an EMBL/GenBank/DDBJ whole genome shotgun (WGS) entry which is preliminary data.</text>
</comment>
<reference evidence="10" key="1">
    <citation type="submission" date="2022-07" db="EMBL/GenBank/DDBJ databases">
        <authorList>
            <person name="Otstavnykh N."/>
            <person name="Isaeva M."/>
            <person name="Bystritskaya E."/>
        </authorList>
    </citation>
    <scope>NUCLEOTIDE SEQUENCE</scope>
    <source>
        <strain evidence="10">10Alg 79</strain>
    </source>
</reference>
<dbReference type="SUPFAM" id="SSF160240">
    <property type="entry name" value="Cation efflux protein cytoplasmic domain-like"/>
    <property type="match status" value="1"/>
</dbReference>
<sequence>MSRSMKFAIGSLILGLAVLGLKTVAAWLTGSVALMADALESIVNVATALAAMVAIRVAAIPPDDNHPYGHHKAEFFSAVLEGVLIVIAALFILRDAWGNLFAPLALVTPGMGLAISILATALNAGWAFVLIREGRKMRSPALVADGRHLLADVITSVGVTVGLVLAIVTGWWLLDPLMAIVVALNILWSGGRVILESLSGLMDEAVPPRMMEQVRAAIAAEAGGALEAHDLRTRHAGPVTFIDFHLVVPGEMSVFDSHEICDRIEERLRNELGEARISIHVEPGFKSKAEIASAEVITPQ</sequence>
<dbReference type="InterPro" id="IPR027470">
    <property type="entry name" value="Cation_efflux_CTD"/>
</dbReference>
<evidence type="ECO:0000256" key="3">
    <source>
        <dbReference type="ARBA" id="ARBA00022448"/>
    </source>
</evidence>
<dbReference type="InterPro" id="IPR058533">
    <property type="entry name" value="Cation_efflux_TM"/>
</dbReference>
<dbReference type="InterPro" id="IPR050291">
    <property type="entry name" value="CDF_Transporter"/>
</dbReference>
<dbReference type="InterPro" id="IPR027469">
    <property type="entry name" value="Cation_efflux_TMD_sf"/>
</dbReference>
<keyword evidence="5 7" id="KW-1133">Transmembrane helix</keyword>
<dbReference type="Pfam" id="PF16916">
    <property type="entry name" value="ZT_dimer"/>
    <property type="match status" value="1"/>
</dbReference>
<name>A0AAJ1UDR6_9RHOB</name>
<dbReference type="Gene3D" id="3.30.70.1350">
    <property type="entry name" value="Cation efflux protein, cytoplasmic domain"/>
    <property type="match status" value="1"/>
</dbReference>
<keyword evidence="3" id="KW-0813">Transport</keyword>
<organism evidence="10 11">
    <name type="scientific">Rhodalgimonas zhirmunskyi</name>
    <dbReference type="NCBI Taxonomy" id="2964767"/>
    <lineage>
        <taxon>Bacteria</taxon>
        <taxon>Pseudomonadati</taxon>
        <taxon>Pseudomonadota</taxon>
        <taxon>Alphaproteobacteria</taxon>
        <taxon>Rhodobacterales</taxon>
        <taxon>Roseobacteraceae</taxon>
        <taxon>Rhodalgimonas</taxon>
    </lineage>
</organism>
<dbReference type="InterPro" id="IPR002524">
    <property type="entry name" value="Cation_efflux"/>
</dbReference>
<evidence type="ECO:0000256" key="1">
    <source>
        <dbReference type="ARBA" id="ARBA00004141"/>
    </source>
</evidence>
<evidence type="ECO:0000256" key="7">
    <source>
        <dbReference type="SAM" id="Phobius"/>
    </source>
</evidence>
<dbReference type="GO" id="GO:0006882">
    <property type="term" value="P:intracellular zinc ion homeostasis"/>
    <property type="evidence" value="ECO:0007669"/>
    <property type="project" value="TreeGrafter"/>
</dbReference>
<evidence type="ECO:0000256" key="5">
    <source>
        <dbReference type="ARBA" id="ARBA00022989"/>
    </source>
</evidence>
<dbReference type="SUPFAM" id="SSF161111">
    <property type="entry name" value="Cation efflux protein transmembrane domain-like"/>
    <property type="match status" value="1"/>
</dbReference>
<dbReference type="Proteomes" id="UP001227162">
    <property type="component" value="Unassembled WGS sequence"/>
</dbReference>
<dbReference type="Gene3D" id="1.20.1510.10">
    <property type="entry name" value="Cation efflux protein transmembrane domain"/>
    <property type="match status" value="1"/>
</dbReference>
<dbReference type="GO" id="GO:0015093">
    <property type="term" value="F:ferrous iron transmembrane transporter activity"/>
    <property type="evidence" value="ECO:0007669"/>
    <property type="project" value="TreeGrafter"/>
</dbReference>
<keyword evidence="11" id="KW-1185">Reference proteome</keyword>
<dbReference type="Pfam" id="PF01545">
    <property type="entry name" value="Cation_efflux"/>
    <property type="match status" value="1"/>
</dbReference>
<reference evidence="10" key="2">
    <citation type="submission" date="2023-04" db="EMBL/GenBank/DDBJ databases">
        <title>'Rhodoalgimonas zhirmunskyi' gen. nov., isolated from a red alga.</title>
        <authorList>
            <person name="Nedashkovskaya O.I."/>
            <person name="Otstavnykh N.Y."/>
            <person name="Bystritskaya E.P."/>
            <person name="Balabanova L.A."/>
            <person name="Isaeva M.P."/>
        </authorList>
    </citation>
    <scope>NUCLEOTIDE SEQUENCE</scope>
    <source>
        <strain evidence="10">10Alg 79</strain>
    </source>
</reference>
<feature type="domain" description="Cation efflux protein transmembrane" evidence="8">
    <location>
        <begin position="11"/>
        <end position="202"/>
    </location>
</feature>
<keyword evidence="4 7" id="KW-0812">Transmembrane</keyword>
<protein>
    <submittedName>
        <fullName evidence="10">Cation diffusion facilitator family transporter</fullName>
    </submittedName>
</protein>